<keyword evidence="4" id="KW-1185">Reference proteome</keyword>
<proteinExistence type="predicted"/>
<dbReference type="RefSeq" id="YP_010060692.1">
    <property type="nucleotide sequence ID" value="NC_054774.1"/>
</dbReference>
<accession>A0A2P1N2H9</accession>
<gene>
    <name evidence="3" type="primary">68</name>
    <name evidence="3" type="ORF">SEA_NACA_68</name>
</gene>
<protein>
    <recommendedName>
        <fullName evidence="2">Gp68-like predicted RNA polymerase component domain-containing protein</fullName>
    </recommendedName>
</protein>
<feature type="compositionally biased region" description="Basic and acidic residues" evidence="1">
    <location>
        <begin position="63"/>
        <end position="74"/>
    </location>
</feature>
<evidence type="ECO:0000313" key="4">
    <source>
        <dbReference type="Proteomes" id="UP000240247"/>
    </source>
</evidence>
<organism evidence="3 4">
    <name type="scientific">Mycobacterium phage Naca</name>
    <dbReference type="NCBI Taxonomy" id="2126816"/>
    <lineage>
        <taxon>Viruses</taxon>
        <taxon>Duplodnaviria</taxon>
        <taxon>Heunggongvirae</taxon>
        <taxon>Uroviricota</taxon>
        <taxon>Caudoviricetes</taxon>
        <taxon>Benedictvirus</taxon>
        <taxon>Benedictvirus naca</taxon>
    </lineage>
</organism>
<dbReference type="GeneID" id="64868555"/>
<dbReference type="Pfam" id="PF17469">
    <property type="entry name" value="GP68"/>
    <property type="match status" value="1"/>
</dbReference>
<dbReference type="Proteomes" id="UP000240247">
    <property type="component" value="Segment"/>
</dbReference>
<feature type="domain" description="Gp68-like predicted RNA polymerase component" evidence="2">
    <location>
        <begin position="14"/>
        <end position="81"/>
    </location>
</feature>
<sequence length="84" mass="9175">MTTTKTNFDDPAERELLYADDAPHETGGVLRMFRNGMKGPQIAKELGLPVGPQLSREMQKALDQETDAKDRGVPIHDAGVQVVA</sequence>
<dbReference type="InterPro" id="IPR035343">
    <property type="entry name" value="Gp68"/>
</dbReference>
<dbReference type="EMBL" id="MH020239">
    <property type="protein sequence ID" value="AVP42105.1"/>
    <property type="molecule type" value="Genomic_DNA"/>
</dbReference>
<evidence type="ECO:0000259" key="2">
    <source>
        <dbReference type="Pfam" id="PF17469"/>
    </source>
</evidence>
<evidence type="ECO:0000313" key="3">
    <source>
        <dbReference type="EMBL" id="AVP42105.1"/>
    </source>
</evidence>
<feature type="region of interest" description="Disordered" evidence="1">
    <location>
        <begin position="63"/>
        <end position="84"/>
    </location>
</feature>
<evidence type="ECO:0000256" key="1">
    <source>
        <dbReference type="SAM" id="MobiDB-lite"/>
    </source>
</evidence>
<name>A0A2P1N2H9_9CAUD</name>
<reference evidence="3 4" key="1">
    <citation type="submission" date="2018-03" db="EMBL/GenBank/DDBJ databases">
        <authorList>
            <person name="Terres M."/>
            <person name="Themann A.P."/>
            <person name="Wright B."/>
            <person name="Martinez M."/>
            <person name="Segura A."/>
            <person name="Grajeda J.L."/>
            <person name="Navarro-Ohara M."/>
            <person name="Castillo P."/>
            <person name="Jaramillo A."/>
            <person name="Rastegari A."/>
            <person name="Lopez C."/>
            <person name="Santillana N."/>
            <person name="Rubio S."/>
            <person name="Salmon J."/>
            <person name="Rojas L."/>
            <person name="Covarrubias P."/>
            <person name="Torres M."/>
            <person name="Farran E."/>
            <person name="Urias E."/>
            <person name="Llano M."/>
            <person name="Rosas-Acosta G."/>
            <person name="Serrano M.G."/>
            <person name="Buck G."/>
            <person name="Lee V."/>
            <person name="Wang Y."/>
            <person name="Carvalho R."/>
            <person name="Voegtly L."/>
            <person name="Shi R."/>
            <person name="Duckworth R."/>
            <person name="Johnson A."/>
            <person name="Loviza R."/>
            <person name="Walstead R."/>
            <person name="Shah Z."/>
            <person name="Kiflezghi M."/>
            <person name="Wade K."/>
            <person name="Bowman C.A."/>
            <person name="Russell D.A."/>
            <person name="Pope W.H."/>
            <person name="Jacobs-Sera D."/>
            <person name="Hatfull G.F."/>
        </authorList>
    </citation>
    <scope>NUCLEOTIDE SEQUENCE [LARGE SCALE GENOMIC DNA]</scope>
</reference>
<dbReference type="KEGG" id="vg:64868555"/>